<dbReference type="RefSeq" id="WP_248940853.1">
    <property type="nucleotide sequence ID" value="NZ_JAKIKS010000052.1"/>
</dbReference>
<evidence type="ECO:0000313" key="2">
    <source>
        <dbReference type="Proteomes" id="UP001203423"/>
    </source>
</evidence>
<gene>
    <name evidence="1" type="primary">tagO</name>
    <name evidence="1" type="ORF">L2764_13900</name>
</gene>
<dbReference type="Pfam" id="PF11319">
    <property type="entry name" value="VasI"/>
    <property type="match status" value="1"/>
</dbReference>
<dbReference type="InterPro" id="IPR017738">
    <property type="entry name" value="T6SS-assoc_VCA0118"/>
</dbReference>
<comment type="caution">
    <text evidence="1">The sequence shown here is derived from an EMBL/GenBank/DDBJ whole genome shotgun (WGS) entry which is preliminary data.</text>
</comment>
<keyword evidence="2" id="KW-1185">Reference proteome</keyword>
<reference evidence="1 2" key="1">
    <citation type="submission" date="2022-01" db="EMBL/GenBank/DDBJ databases">
        <title>Whole genome-based taxonomy of the Shewanellaceae.</title>
        <authorList>
            <person name="Martin-Rodriguez A.J."/>
        </authorList>
    </citation>
    <scope>NUCLEOTIDE SEQUENCE [LARGE SCALE GENOMIC DNA]</scope>
    <source>
        <strain evidence="1 2">DSM 17177</strain>
    </source>
</reference>
<proteinExistence type="predicted"/>
<sequence>MYKIGDKLMMAQLKGMLLALLFCPAFLVYAEGTLLEDALKCRQVGSKLERLFCFDTVFVTPNIPQGDVIVEVSDPHPKQWKRAFDNEAMRQSQRGFLLNNAFKKALDNHPNIWATAQAIGAIPPRPIMMLSCIDNISRVELIFADPINIRSAPISINTALGESSQDWIVDNSGYILRTGRGLQAIVAMKAMLSGKEFVLGSEHKWIDGLQFDTHQLQTSLKALRRECSW</sequence>
<dbReference type="NCBIfam" id="TIGR03360">
    <property type="entry name" value="VI_minor_1"/>
    <property type="match status" value="1"/>
</dbReference>
<accession>A0ABT0LCV5</accession>
<dbReference type="EMBL" id="JAKIKS010000052">
    <property type="protein sequence ID" value="MCL1125539.1"/>
    <property type="molecule type" value="Genomic_DNA"/>
</dbReference>
<name>A0ABT0LCV5_9GAMM</name>
<organism evidence="1 2">
    <name type="scientific">Shewanella surugensis</name>
    <dbReference type="NCBI Taxonomy" id="212020"/>
    <lineage>
        <taxon>Bacteria</taxon>
        <taxon>Pseudomonadati</taxon>
        <taxon>Pseudomonadota</taxon>
        <taxon>Gammaproteobacteria</taxon>
        <taxon>Alteromonadales</taxon>
        <taxon>Shewanellaceae</taxon>
        <taxon>Shewanella</taxon>
    </lineage>
</organism>
<evidence type="ECO:0000313" key="1">
    <source>
        <dbReference type="EMBL" id="MCL1125539.1"/>
    </source>
</evidence>
<protein>
    <submittedName>
        <fullName evidence="1">Type VI secretion system-associated protein TagO</fullName>
    </submittedName>
</protein>
<dbReference type="Proteomes" id="UP001203423">
    <property type="component" value="Unassembled WGS sequence"/>
</dbReference>